<dbReference type="GO" id="GO:0005886">
    <property type="term" value="C:plasma membrane"/>
    <property type="evidence" value="ECO:0007669"/>
    <property type="project" value="TreeGrafter"/>
</dbReference>
<protein>
    <submittedName>
        <fullName evidence="10">Janus kinase 2</fullName>
    </submittedName>
</protein>
<keyword evidence="7" id="KW-0829">Tyrosine-protein kinase</keyword>
<dbReference type="Gene3D" id="3.30.200.20">
    <property type="entry name" value="Phosphorylase Kinase, domain 1"/>
    <property type="match status" value="1"/>
</dbReference>
<reference evidence="10" key="1">
    <citation type="submission" date="2014-05" db="EMBL/GenBank/DDBJ databases">
        <title>The transcriptome of the halophilic microalga Tetraselmis sp. GSL018 isolated from the Great Salt Lake, Utah.</title>
        <authorList>
            <person name="Jinkerson R.E."/>
            <person name="D'Adamo S."/>
            <person name="Posewitz M.C."/>
        </authorList>
    </citation>
    <scope>NUCLEOTIDE SEQUENCE</scope>
    <source>
        <strain evidence="10">GSL018</strain>
    </source>
</reference>
<dbReference type="GO" id="GO:0050793">
    <property type="term" value="P:regulation of developmental process"/>
    <property type="evidence" value="ECO:0007669"/>
    <property type="project" value="UniProtKB-ARBA"/>
</dbReference>
<accession>A0A061SIX9</accession>
<evidence type="ECO:0000256" key="2">
    <source>
        <dbReference type="ARBA" id="ARBA00022679"/>
    </source>
</evidence>
<name>A0A061SIX9_9CHLO</name>
<evidence type="ECO:0000313" key="9">
    <source>
        <dbReference type="EMBL" id="JAC62465.1"/>
    </source>
</evidence>
<keyword evidence="4 10" id="KW-0418">Kinase</keyword>
<proteinExistence type="predicted"/>
<comment type="subcellular location">
    <subcellularLocation>
        <location evidence="1">Endomembrane system</location>
    </subcellularLocation>
</comment>
<evidence type="ECO:0000313" key="10">
    <source>
        <dbReference type="EMBL" id="JAC84248.1"/>
    </source>
</evidence>
<keyword evidence="2" id="KW-0808">Transferase</keyword>
<dbReference type="InterPro" id="IPR001245">
    <property type="entry name" value="Ser-Thr/Tyr_kinase_cat_dom"/>
</dbReference>
<dbReference type="InterPro" id="IPR000719">
    <property type="entry name" value="Prot_kinase_dom"/>
</dbReference>
<dbReference type="Pfam" id="PF07714">
    <property type="entry name" value="PK_Tyr_Ser-Thr"/>
    <property type="match status" value="2"/>
</dbReference>
<dbReference type="FunFam" id="1.10.510.10:FF:001512">
    <property type="entry name" value="Receptor tyrosine-protein kinase erbB-2"/>
    <property type="match status" value="1"/>
</dbReference>
<dbReference type="GO" id="GO:0004714">
    <property type="term" value="F:transmembrane receptor protein tyrosine kinase activity"/>
    <property type="evidence" value="ECO:0007669"/>
    <property type="project" value="TreeGrafter"/>
</dbReference>
<keyword evidence="3" id="KW-0547">Nucleotide-binding</keyword>
<dbReference type="PANTHER" id="PTHR24416:SF611">
    <property type="entry name" value="TYROSINE-PROTEIN KINASE TRANSMEMBRANE RECEPTOR ROR"/>
    <property type="match status" value="1"/>
</dbReference>
<dbReference type="PANTHER" id="PTHR24416">
    <property type="entry name" value="TYROSINE-PROTEIN KINASE RECEPTOR"/>
    <property type="match status" value="1"/>
</dbReference>
<dbReference type="InterPro" id="IPR050122">
    <property type="entry name" value="RTK"/>
</dbReference>
<dbReference type="SUPFAM" id="SSF56112">
    <property type="entry name" value="Protein kinase-like (PK-like)"/>
    <property type="match status" value="2"/>
</dbReference>
<dbReference type="GO" id="GO:0043235">
    <property type="term" value="C:receptor complex"/>
    <property type="evidence" value="ECO:0007669"/>
    <property type="project" value="TreeGrafter"/>
</dbReference>
<keyword evidence="6" id="KW-0472">Membrane</keyword>
<dbReference type="GO" id="GO:0005524">
    <property type="term" value="F:ATP binding"/>
    <property type="evidence" value="ECO:0007669"/>
    <property type="project" value="UniProtKB-KW"/>
</dbReference>
<organism evidence="10">
    <name type="scientific">Tetraselmis sp. GSL018</name>
    <dbReference type="NCBI Taxonomy" id="582737"/>
    <lineage>
        <taxon>Eukaryota</taxon>
        <taxon>Viridiplantae</taxon>
        <taxon>Chlorophyta</taxon>
        <taxon>core chlorophytes</taxon>
        <taxon>Chlorodendrophyceae</taxon>
        <taxon>Chlorodendrales</taxon>
        <taxon>Chlorodendraceae</taxon>
        <taxon>Tetraselmis</taxon>
    </lineage>
</organism>
<dbReference type="GO" id="GO:0007169">
    <property type="term" value="P:cell surface receptor protein tyrosine kinase signaling pathway"/>
    <property type="evidence" value="ECO:0007669"/>
    <property type="project" value="TreeGrafter"/>
</dbReference>
<dbReference type="Gene3D" id="1.10.510.10">
    <property type="entry name" value="Transferase(Phosphotransferase) domain 1"/>
    <property type="match status" value="2"/>
</dbReference>
<gene>
    <name evidence="10" type="primary">JAK2</name>
    <name evidence="10" type="ORF">TSPGSL018_1453</name>
    <name evidence="9" type="ORF">TSPGSL018_23288</name>
</gene>
<dbReference type="GO" id="GO:0012505">
    <property type="term" value="C:endomembrane system"/>
    <property type="evidence" value="ECO:0007669"/>
    <property type="project" value="UniProtKB-SubCell"/>
</dbReference>
<feature type="domain" description="Protein kinase" evidence="8">
    <location>
        <begin position="273"/>
        <end position="532"/>
    </location>
</feature>
<evidence type="ECO:0000256" key="6">
    <source>
        <dbReference type="ARBA" id="ARBA00023136"/>
    </source>
</evidence>
<dbReference type="InterPro" id="IPR011009">
    <property type="entry name" value="Kinase-like_dom_sf"/>
</dbReference>
<feature type="domain" description="Protein kinase" evidence="8">
    <location>
        <begin position="1"/>
        <end position="265"/>
    </location>
</feature>
<dbReference type="PRINTS" id="PR00109">
    <property type="entry name" value="TYRKINASE"/>
</dbReference>
<evidence type="ECO:0000256" key="7">
    <source>
        <dbReference type="ARBA" id="ARBA00023137"/>
    </source>
</evidence>
<evidence type="ECO:0000259" key="8">
    <source>
        <dbReference type="PROSITE" id="PS50011"/>
    </source>
</evidence>
<evidence type="ECO:0000256" key="5">
    <source>
        <dbReference type="ARBA" id="ARBA00022840"/>
    </source>
</evidence>
<evidence type="ECO:0000256" key="4">
    <source>
        <dbReference type="ARBA" id="ARBA00022777"/>
    </source>
</evidence>
<dbReference type="EMBL" id="GBEZ01000653">
    <property type="protein sequence ID" value="JAC84248.1"/>
    <property type="molecule type" value="Transcribed_RNA"/>
</dbReference>
<evidence type="ECO:0000256" key="3">
    <source>
        <dbReference type="ARBA" id="ARBA00022741"/>
    </source>
</evidence>
<dbReference type="PROSITE" id="PS50011">
    <property type="entry name" value="PROTEIN_KINASE_DOM"/>
    <property type="match status" value="2"/>
</dbReference>
<keyword evidence="5" id="KW-0067">ATP-binding</keyword>
<sequence>MGEALGVGGAKAVHRAVWHGQDVVAILIKNCEDENRAAYFEQLGQHPALTQLLGMSRDYEGHQVFISEFAPMGSLDKVLRNLFQQGHCVSCLVLMQCAMQVCEGMQLMAENGLVHRNLALRNVLVFSFNSENQRDVNVKISDYGFTNDYLCYYCGEEKLPVRWMAPEALKRWQWSEKSDVWAFGVLLWELWSAARTPYEFCSDDVVAQLISKGERLQKPKECPDSVFALIEWCWNHQPAKRPTFKDLGYELLRLYASLDVTHTAIQEIPYEDLQVQEIIGNGSSKKVHRASWQGQDVAVMALSRWKVIANLKDFERLGKHQRLVKLLGTSWNESGCQVLVTEFAPVGSLDLILGDLVEQGHTIACLVLMECAMQICKGMEHLNRAGFIHRNLALRNVLVFGFDHSNHHAVNVKIADYGIIRENLCYHGDIERMPLPWMSPETLKKRRWSEKSDVWAFGVLLWELWTGGQTPYIFSDMSKVPQLVCQGGRLNKPESCPESVYVLMQWCWQEQPPSRPTFRELHAKLVELHDALSRS</sequence>
<dbReference type="EMBL" id="GBEZ01024531">
    <property type="protein sequence ID" value="JAC62465.1"/>
    <property type="molecule type" value="Transcribed_RNA"/>
</dbReference>
<evidence type="ECO:0000256" key="1">
    <source>
        <dbReference type="ARBA" id="ARBA00004308"/>
    </source>
</evidence>
<dbReference type="AlphaFoldDB" id="A0A061SIX9"/>
<dbReference type="GO" id="GO:0048468">
    <property type="term" value="P:cell development"/>
    <property type="evidence" value="ECO:0007669"/>
    <property type="project" value="UniProtKB-ARBA"/>
</dbReference>